<accession>V9F8V5</accession>
<name>V9F8V5_PHYNI</name>
<protein>
    <submittedName>
        <fullName evidence="1">Uncharacterized protein</fullName>
    </submittedName>
</protein>
<dbReference type="SUPFAM" id="SSF52058">
    <property type="entry name" value="L domain-like"/>
    <property type="match status" value="1"/>
</dbReference>
<dbReference type="OrthoDB" id="94053at2759"/>
<comment type="caution">
    <text evidence="1">The sequence shown here is derived from an EMBL/GenBank/DDBJ whole genome shotgun (WGS) entry which is preliminary data.</text>
</comment>
<organism evidence="1 2">
    <name type="scientific">Phytophthora nicotianae P1569</name>
    <dbReference type="NCBI Taxonomy" id="1317065"/>
    <lineage>
        <taxon>Eukaryota</taxon>
        <taxon>Sar</taxon>
        <taxon>Stramenopiles</taxon>
        <taxon>Oomycota</taxon>
        <taxon>Peronosporomycetes</taxon>
        <taxon>Peronosporales</taxon>
        <taxon>Peronosporaceae</taxon>
        <taxon>Phytophthora</taxon>
    </lineage>
</organism>
<sequence length="113" mass="12944">MKKLTFLHLGAHMMLPKLPDVAGLTNLRSILMARLEALDSLPEDFAQLTRLEIMLVLAMPRLKTFPDLTPTAILKEIPVEKEHKLKRYLASCLIIQPQPELWNSSSHLTRRYA</sequence>
<proteinExistence type="predicted"/>
<evidence type="ECO:0000313" key="1">
    <source>
        <dbReference type="EMBL" id="ETI47919.1"/>
    </source>
</evidence>
<gene>
    <name evidence="1" type="ORF">F443_07951</name>
</gene>
<keyword evidence="2" id="KW-1185">Reference proteome</keyword>
<dbReference type="Gene3D" id="3.80.10.10">
    <property type="entry name" value="Ribonuclease Inhibitor"/>
    <property type="match status" value="1"/>
</dbReference>
<dbReference type="HOGENOM" id="CLU_2138418_0_0_1"/>
<dbReference type="Proteomes" id="UP000018721">
    <property type="component" value="Unassembled WGS sequence"/>
</dbReference>
<dbReference type="EMBL" id="ANIZ01001381">
    <property type="protein sequence ID" value="ETI47919.1"/>
    <property type="molecule type" value="Genomic_DNA"/>
</dbReference>
<evidence type="ECO:0000313" key="2">
    <source>
        <dbReference type="Proteomes" id="UP000018721"/>
    </source>
</evidence>
<dbReference type="InterPro" id="IPR032675">
    <property type="entry name" value="LRR_dom_sf"/>
</dbReference>
<dbReference type="AlphaFoldDB" id="V9F8V5"/>
<reference evidence="1 2" key="1">
    <citation type="submission" date="2013-11" db="EMBL/GenBank/DDBJ databases">
        <title>The Genome Sequence of Phytophthora parasitica P1569.</title>
        <authorList>
            <consortium name="The Broad Institute Genomics Platform"/>
            <person name="Russ C."/>
            <person name="Tyler B."/>
            <person name="Panabieres F."/>
            <person name="Shan W."/>
            <person name="Tripathy S."/>
            <person name="Grunwald N."/>
            <person name="Machado M."/>
            <person name="Johnson C.S."/>
            <person name="Arredondo F."/>
            <person name="Hong C."/>
            <person name="Coffey M."/>
            <person name="Young S.K."/>
            <person name="Zeng Q."/>
            <person name="Gargeya S."/>
            <person name="Fitzgerald M."/>
            <person name="Abouelleil A."/>
            <person name="Alvarado L."/>
            <person name="Chapman S.B."/>
            <person name="Gainer-Dewar J."/>
            <person name="Goldberg J."/>
            <person name="Griggs A."/>
            <person name="Gujja S."/>
            <person name="Hansen M."/>
            <person name="Howarth C."/>
            <person name="Imamovic A."/>
            <person name="Ireland A."/>
            <person name="Larimer J."/>
            <person name="McCowan C."/>
            <person name="Murphy C."/>
            <person name="Pearson M."/>
            <person name="Poon T.W."/>
            <person name="Priest M."/>
            <person name="Roberts A."/>
            <person name="Saif S."/>
            <person name="Shea T."/>
            <person name="Sykes S."/>
            <person name="Wortman J."/>
            <person name="Nusbaum C."/>
            <person name="Birren B."/>
        </authorList>
    </citation>
    <scope>NUCLEOTIDE SEQUENCE [LARGE SCALE GENOMIC DNA]</scope>
    <source>
        <strain evidence="1 2">P1569</strain>
    </source>
</reference>